<proteinExistence type="predicted"/>
<evidence type="ECO:0000259" key="3">
    <source>
        <dbReference type="PROSITE" id="PS51295"/>
    </source>
</evidence>
<dbReference type="SUPFAM" id="SSF75471">
    <property type="entry name" value="YhbY-like"/>
    <property type="match status" value="1"/>
</dbReference>
<dbReference type="InterPro" id="IPR051925">
    <property type="entry name" value="RNA-binding_domain"/>
</dbReference>
<dbReference type="Gene3D" id="3.30.110.60">
    <property type="entry name" value="YhbY-like"/>
    <property type="match status" value="1"/>
</dbReference>
<evidence type="ECO:0000256" key="2">
    <source>
        <dbReference type="PROSITE-ProRule" id="PRU00626"/>
    </source>
</evidence>
<accession>A0A1W1XD68</accession>
<keyword evidence="5" id="KW-1185">Reference proteome</keyword>
<dbReference type="PANTHER" id="PTHR40065:SF3">
    <property type="entry name" value="RNA-BINDING PROTEIN YHBY"/>
    <property type="match status" value="1"/>
</dbReference>
<name>A0A1W1XD68_9BACT</name>
<dbReference type="InterPro" id="IPR001890">
    <property type="entry name" value="RNA-binding_CRM"/>
</dbReference>
<reference evidence="4 5" key="1">
    <citation type="submission" date="2017-04" db="EMBL/GenBank/DDBJ databases">
        <authorList>
            <person name="Afonso C.L."/>
            <person name="Miller P.J."/>
            <person name="Scott M.A."/>
            <person name="Spackman E."/>
            <person name="Goraichik I."/>
            <person name="Dimitrov K.M."/>
            <person name="Suarez D.L."/>
            <person name="Swayne D.E."/>
        </authorList>
    </citation>
    <scope>NUCLEOTIDE SEQUENCE [LARGE SCALE GENOMIC DNA]</scope>
    <source>
        <strain evidence="4 5">DSM 13146</strain>
    </source>
</reference>
<gene>
    <name evidence="4" type="ORF">SAMN02746041_01220</name>
</gene>
<organism evidence="4 5">
    <name type="scientific">Desulfacinum hydrothermale DSM 13146</name>
    <dbReference type="NCBI Taxonomy" id="1121390"/>
    <lineage>
        <taxon>Bacteria</taxon>
        <taxon>Pseudomonadati</taxon>
        <taxon>Thermodesulfobacteriota</taxon>
        <taxon>Syntrophobacteria</taxon>
        <taxon>Syntrophobacterales</taxon>
        <taxon>Syntrophobacteraceae</taxon>
        <taxon>Desulfacinum</taxon>
    </lineage>
</organism>
<dbReference type="AlphaFoldDB" id="A0A1W1XD68"/>
<dbReference type="SMART" id="SM01103">
    <property type="entry name" value="CRS1_YhbY"/>
    <property type="match status" value="1"/>
</dbReference>
<dbReference type="Proteomes" id="UP000192783">
    <property type="component" value="Unassembled WGS sequence"/>
</dbReference>
<dbReference type="Pfam" id="PF01985">
    <property type="entry name" value="CRS1_YhbY"/>
    <property type="match status" value="1"/>
</dbReference>
<dbReference type="PROSITE" id="PS51295">
    <property type="entry name" value="CRM"/>
    <property type="match status" value="1"/>
</dbReference>
<protein>
    <submittedName>
        <fullName evidence="4">Putative RNA-binding protein, YhbY family</fullName>
    </submittedName>
</protein>
<dbReference type="STRING" id="1121390.SAMN02746041_01220"/>
<evidence type="ECO:0000313" key="4">
    <source>
        <dbReference type="EMBL" id="SMC21588.1"/>
    </source>
</evidence>
<keyword evidence="1 2" id="KW-0694">RNA-binding</keyword>
<dbReference type="EMBL" id="FWXF01000005">
    <property type="protein sequence ID" value="SMC21588.1"/>
    <property type="molecule type" value="Genomic_DNA"/>
</dbReference>
<dbReference type="InterPro" id="IPR035920">
    <property type="entry name" value="YhbY-like_sf"/>
</dbReference>
<evidence type="ECO:0000256" key="1">
    <source>
        <dbReference type="ARBA" id="ARBA00022884"/>
    </source>
</evidence>
<sequence length="166" mass="18846">MDRIRLPWEAGSFFVLNPRPFRAEEEGYVMAMKQDPRPRKGPWWQEGVDLSELDWTPLPSGELSGKQRGHLKSLAHKLRPVARIGQEGITPGVISEIRKQLLHHELIKVKWADLSSEEGPKKEQARQLARRVGAHFVQLLGHNVVLYRAPDAGAMEDGRAPKIRLP</sequence>
<dbReference type="GO" id="GO:0003723">
    <property type="term" value="F:RNA binding"/>
    <property type="evidence" value="ECO:0007669"/>
    <property type="project" value="UniProtKB-UniRule"/>
</dbReference>
<dbReference type="PANTHER" id="PTHR40065">
    <property type="entry name" value="RNA-BINDING PROTEIN YHBY"/>
    <property type="match status" value="1"/>
</dbReference>
<feature type="domain" description="CRM" evidence="3">
    <location>
        <begin position="61"/>
        <end position="159"/>
    </location>
</feature>
<evidence type="ECO:0000313" key="5">
    <source>
        <dbReference type="Proteomes" id="UP000192783"/>
    </source>
</evidence>